<name>A0A0H3MXX4_MYCLB</name>
<organism evidence="2 3">
    <name type="scientific">Mycobacterium leprae (strain Br4923)</name>
    <dbReference type="NCBI Taxonomy" id="561304"/>
    <lineage>
        <taxon>Bacteria</taxon>
        <taxon>Bacillati</taxon>
        <taxon>Actinomycetota</taxon>
        <taxon>Actinomycetes</taxon>
        <taxon>Mycobacteriales</taxon>
        <taxon>Mycobacteriaceae</taxon>
        <taxon>Mycobacterium</taxon>
    </lineage>
</organism>
<dbReference type="KEGG" id="mlb:MLBr00121"/>
<reference evidence="2 3" key="1">
    <citation type="journal article" date="2009" name="Nat. Genet.">
        <title>Comparative genomic and phylogeographic analysis of Mycobacterium leprae.</title>
        <authorList>
            <person name="Monot M."/>
            <person name="Honore N."/>
            <person name="Garnier T."/>
            <person name="Zidane N."/>
            <person name="Sherafi D."/>
            <person name="Paniz-Mondolfi A."/>
            <person name="Matsuoka M."/>
            <person name="Taylor G.M."/>
            <person name="Donoghue H.D."/>
            <person name="Bouwman A."/>
            <person name="Mays S."/>
            <person name="Watson C."/>
            <person name="Lockwood D."/>
            <person name="Khamispour A."/>
            <person name="Dowlati Y."/>
            <person name="Jianping S."/>
            <person name="Rea T.H."/>
            <person name="Vera-Cabrera L."/>
            <person name="Stefani M.M."/>
            <person name="Banu S."/>
            <person name="Macdonald M."/>
            <person name="Sapkota B.R."/>
            <person name="Spencer J.S."/>
            <person name="Thomas J."/>
            <person name="Harshman K."/>
            <person name="Singh P."/>
            <person name="Busso P."/>
            <person name="Gattiker A."/>
            <person name="Rougemont J."/>
            <person name="Brennan P.J."/>
            <person name="Cole S.T."/>
        </authorList>
    </citation>
    <scope>NUCLEOTIDE SEQUENCE [LARGE SCALE GENOMIC DNA]</scope>
    <source>
        <strain evidence="3">Br4923</strain>
    </source>
</reference>
<gene>
    <name evidence="2" type="ordered locus">MLBr00121</name>
</gene>
<dbReference type="Pfam" id="PF14231">
    <property type="entry name" value="GXWXG"/>
    <property type="match status" value="1"/>
</dbReference>
<dbReference type="EMBL" id="FM211192">
    <property type="protein sequence ID" value="CAR70214.1"/>
    <property type="molecule type" value="Genomic_DNA"/>
</dbReference>
<dbReference type="HOGENOM" id="CLU_2451428_0_0_11"/>
<protein>
    <recommendedName>
        <fullName evidence="1">GXWXG domain-containing protein</fullName>
    </recommendedName>
</protein>
<dbReference type="InterPro" id="IPR025951">
    <property type="entry name" value="GXWXG_dom"/>
</dbReference>
<sequence>MVWHMTHSPSSKNTRACPATLGEQKSDEFHARHKINDQSEKASWFGKTFKSAACILSLVCVDAGNKDNNAGTLEALIGSMNGKDILDSS</sequence>
<evidence type="ECO:0000259" key="1">
    <source>
        <dbReference type="Pfam" id="PF14231"/>
    </source>
</evidence>
<dbReference type="Gene3D" id="2.40.128.580">
    <property type="entry name" value="GXWXG domain"/>
    <property type="match status" value="1"/>
</dbReference>
<dbReference type="Proteomes" id="UP000006900">
    <property type="component" value="Chromosome"/>
</dbReference>
<evidence type="ECO:0000313" key="3">
    <source>
        <dbReference type="Proteomes" id="UP000006900"/>
    </source>
</evidence>
<dbReference type="AlphaFoldDB" id="A0A0H3MXX4"/>
<feature type="domain" description="GXWXG" evidence="1">
    <location>
        <begin position="21"/>
        <end position="62"/>
    </location>
</feature>
<evidence type="ECO:0000313" key="2">
    <source>
        <dbReference type="EMBL" id="CAR70214.1"/>
    </source>
</evidence>
<accession>A0A0H3MXX4</accession>
<proteinExistence type="predicted"/>